<gene>
    <name evidence="1" type="ORF">MUU45_001762</name>
</gene>
<comment type="caution">
    <text evidence="1">The sequence shown here is derived from an EMBL/GenBank/DDBJ whole genome shotgun (WGS) entry which is preliminary data.</text>
</comment>
<proteinExistence type="predicted"/>
<name>A0AAW5LC22_9PAST</name>
<dbReference type="Proteomes" id="UP001206350">
    <property type="component" value="Unassembled WGS sequence"/>
</dbReference>
<sequence>MKFKFLGVFKRIFNRFFQHRQKPLTYRPYFFSKNRPHFFSKNAWSYVRRGKPTPAEVITWRLYDEQ</sequence>
<dbReference type="EMBL" id="JALJCU010000009">
    <property type="protein sequence ID" value="MCQ9121274.1"/>
    <property type="molecule type" value="Genomic_DNA"/>
</dbReference>
<evidence type="ECO:0000313" key="1">
    <source>
        <dbReference type="EMBL" id="MCQ9121274.1"/>
    </source>
</evidence>
<keyword evidence="2" id="KW-1185">Reference proteome</keyword>
<dbReference type="AlphaFoldDB" id="A0AAW5LC22"/>
<organism evidence="1 2">
    <name type="scientific">Rodentibacter pneumotropicus</name>
    <dbReference type="NCBI Taxonomy" id="758"/>
    <lineage>
        <taxon>Bacteria</taxon>
        <taxon>Pseudomonadati</taxon>
        <taxon>Pseudomonadota</taxon>
        <taxon>Gammaproteobacteria</taxon>
        <taxon>Pasteurellales</taxon>
        <taxon>Pasteurellaceae</taxon>
        <taxon>Rodentibacter</taxon>
    </lineage>
</organism>
<accession>A0AAW5LC22</accession>
<reference evidence="1 2" key="1">
    <citation type="journal article" date="2022" name="Microbiol. Spectr.">
        <title>Microbiota of the Pregnant Mouse: Characterization of the Bacterial Communities in the Oral Cavity, Lung, Intestine, and Vagina through Culture and DNA Sequencing.</title>
        <authorList>
            <person name="Greenberg J.M."/>
            <person name="Romero R."/>
            <person name="Winters A.D."/>
            <person name="Galaz J."/>
            <person name="Garcia-Flores V."/>
            <person name="Arenas-Hernandez M."/>
            <person name="Panzer J."/>
            <person name="Shaffer Z."/>
            <person name="Kracht D.J."/>
            <person name="Gomez-Lopez N."/>
            <person name="Theis K.R."/>
        </authorList>
    </citation>
    <scope>NUCLEOTIDE SEQUENCE [LARGE SCALE GENOMIC DNA]</scope>
    <source>
        <strain evidence="1 2">MAC-C1-H1</strain>
    </source>
</reference>
<dbReference type="RefSeq" id="WP_077665565.1">
    <property type="nucleotide sequence ID" value="NZ_JALJCU010000009.1"/>
</dbReference>
<protein>
    <submittedName>
        <fullName evidence="1">Uncharacterized protein</fullName>
    </submittedName>
</protein>
<evidence type="ECO:0000313" key="2">
    <source>
        <dbReference type="Proteomes" id="UP001206350"/>
    </source>
</evidence>